<evidence type="ECO:0000256" key="4">
    <source>
        <dbReference type="ARBA" id="ARBA00022598"/>
    </source>
</evidence>
<keyword evidence="6" id="KW-0067">ATP-binding</keyword>
<proteinExistence type="inferred from homology"/>
<evidence type="ECO:0000256" key="3">
    <source>
        <dbReference type="ARBA" id="ARBA00012291"/>
    </source>
</evidence>
<evidence type="ECO:0000256" key="8">
    <source>
        <dbReference type="ARBA" id="ARBA00022975"/>
    </source>
</evidence>
<keyword evidence="5" id="KW-0547">Nucleotide-binding</keyword>
<evidence type="ECO:0000256" key="7">
    <source>
        <dbReference type="ARBA" id="ARBA00022962"/>
    </source>
</evidence>
<keyword evidence="8" id="KW-0665">Pyrimidine biosynthesis</keyword>
<comment type="catalytic activity">
    <reaction evidence="9">
        <text>UTP + L-glutamine + ATP + H2O = CTP + L-glutamate + ADP + phosphate + 2 H(+)</text>
        <dbReference type="Rhea" id="RHEA:26426"/>
        <dbReference type="ChEBI" id="CHEBI:15377"/>
        <dbReference type="ChEBI" id="CHEBI:15378"/>
        <dbReference type="ChEBI" id="CHEBI:29985"/>
        <dbReference type="ChEBI" id="CHEBI:30616"/>
        <dbReference type="ChEBI" id="CHEBI:37563"/>
        <dbReference type="ChEBI" id="CHEBI:43474"/>
        <dbReference type="ChEBI" id="CHEBI:46398"/>
        <dbReference type="ChEBI" id="CHEBI:58359"/>
        <dbReference type="ChEBI" id="CHEBI:456216"/>
        <dbReference type="EC" id="6.3.4.2"/>
    </reaction>
</comment>
<dbReference type="InterPro" id="IPR017926">
    <property type="entry name" value="GATASE"/>
</dbReference>
<dbReference type="PANTHER" id="PTHR11550">
    <property type="entry name" value="CTP SYNTHASE"/>
    <property type="match status" value="1"/>
</dbReference>
<evidence type="ECO:0000259" key="10">
    <source>
        <dbReference type="Pfam" id="PF00117"/>
    </source>
</evidence>
<feature type="domain" description="Glutamine amidotransferase" evidence="10">
    <location>
        <begin position="60"/>
        <end position="128"/>
    </location>
</feature>
<comment type="similarity">
    <text evidence="2">Belongs to the CTP synthase family.</text>
</comment>
<keyword evidence="12" id="KW-1185">Reference proteome</keyword>
<gene>
    <name evidence="11" type="ORF">SMD27_17565</name>
</gene>
<comment type="caution">
    <text evidence="11">The sequence shown here is derived from an EMBL/GenBank/DDBJ whole genome shotgun (WGS) entry which is preliminary data.</text>
</comment>
<dbReference type="SUPFAM" id="SSF52317">
    <property type="entry name" value="Class I glutamine amidotransferase-like"/>
    <property type="match status" value="1"/>
</dbReference>
<sequence length="266" mass="28628">MAEPHRTAPLRIALIGDHNPAKEAHQGIPLSLAMAGTMLGTEIGFSWIGTETVPEARTDAAALLANYDGIWCVPGSPYRSMEGALAAIRTARETRLPFLGTCGGFQHALIDYIREVLDQRAADHAESNPEAEMPVIAPLACSLKGATGTINFTPGSRLAEIFGRTSTVERYHCSYGFNPAYRALIDGGVARGGLRFTGFDPAGEPRAFELGTRTIDRNIGSNGHPFFIATLFQPERAALRGEHHPLIAAFAAAARDRHNHTLRNSS</sequence>
<dbReference type="InterPro" id="IPR004468">
    <property type="entry name" value="CTP_synthase"/>
</dbReference>
<evidence type="ECO:0000313" key="11">
    <source>
        <dbReference type="EMBL" id="MDY0884656.1"/>
    </source>
</evidence>
<reference evidence="11 12" key="1">
    <citation type="journal article" date="2016" name="Antonie Van Leeuwenhoek">
        <title>Dongia soli sp. nov., isolated from soil from Dokdo, Korea.</title>
        <authorList>
            <person name="Kim D.U."/>
            <person name="Lee H."/>
            <person name="Kim H."/>
            <person name="Kim S.G."/>
            <person name="Ka J.O."/>
        </authorList>
    </citation>
    <scope>NUCLEOTIDE SEQUENCE [LARGE SCALE GENOMIC DNA]</scope>
    <source>
        <strain evidence="11 12">D78</strain>
    </source>
</reference>
<protein>
    <recommendedName>
        <fullName evidence="3">CTP synthase (glutamine hydrolyzing)</fullName>
        <ecNumber evidence="3">6.3.4.2</ecNumber>
    </recommendedName>
</protein>
<evidence type="ECO:0000256" key="6">
    <source>
        <dbReference type="ARBA" id="ARBA00022840"/>
    </source>
</evidence>
<dbReference type="RefSeq" id="WP_320509729.1">
    <property type="nucleotide sequence ID" value="NZ_JAXCLW010000005.1"/>
</dbReference>
<dbReference type="Pfam" id="PF00117">
    <property type="entry name" value="GATase"/>
    <property type="match status" value="1"/>
</dbReference>
<comment type="pathway">
    <text evidence="1">Pyrimidine metabolism; CTP biosynthesis via de novo pathway; CTP from UDP: step 2/2.</text>
</comment>
<keyword evidence="4" id="KW-0436">Ligase</keyword>
<evidence type="ECO:0000256" key="2">
    <source>
        <dbReference type="ARBA" id="ARBA00007533"/>
    </source>
</evidence>
<dbReference type="NCBIfam" id="NF004836">
    <property type="entry name" value="PRK06186.1"/>
    <property type="match status" value="1"/>
</dbReference>
<keyword evidence="7" id="KW-0315">Glutamine amidotransferase</keyword>
<name>A0ABU5EE98_9PROT</name>
<dbReference type="Gene3D" id="3.40.50.880">
    <property type="match status" value="1"/>
</dbReference>
<dbReference type="EMBL" id="JAXCLW010000005">
    <property type="protein sequence ID" value="MDY0884656.1"/>
    <property type="molecule type" value="Genomic_DNA"/>
</dbReference>
<accession>A0ABU5EE98</accession>
<dbReference type="Proteomes" id="UP001279642">
    <property type="component" value="Unassembled WGS sequence"/>
</dbReference>
<organism evidence="11 12">
    <name type="scientific">Dongia soli</name>
    <dbReference type="NCBI Taxonomy" id="600628"/>
    <lineage>
        <taxon>Bacteria</taxon>
        <taxon>Pseudomonadati</taxon>
        <taxon>Pseudomonadota</taxon>
        <taxon>Alphaproteobacteria</taxon>
        <taxon>Rhodospirillales</taxon>
        <taxon>Dongiaceae</taxon>
        <taxon>Dongia</taxon>
    </lineage>
</organism>
<dbReference type="PANTHER" id="PTHR11550:SF0">
    <property type="entry name" value="CTP SYNTHASE-RELATED"/>
    <property type="match status" value="1"/>
</dbReference>
<dbReference type="EC" id="6.3.4.2" evidence="3"/>
<evidence type="ECO:0000313" key="12">
    <source>
        <dbReference type="Proteomes" id="UP001279642"/>
    </source>
</evidence>
<dbReference type="InterPro" id="IPR029062">
    <property type="entry name" value="Class_I_gatase-like"/>
</dbReference>
<evidence type="ECO:0000256" key="1">
    <source>
        <dbReference type="ARBA" id="ARBA00005171"/>
    </source>
</evidence>
<evidence type="ECO:0000256" key="5">
    <source>
        <dbReference type="ARBA" id="ARBA00022741"/>
    </source>
</evidence>
<evidence type="ECO:0000256" key="9">
    <source>
        <dbReference type="ARBA" id="ARBA00047781"/>
    </source>
</evidence>